<protein>
    <submittedName>
        <fullName evidence="1">Uncharacterized protein</fullName>
    </submittedName>
</protein>
<evidence type="ECO:0000313" key="1">
    <source>
        <dbReference type="EMBL" id="KGB25261.1"/>
    </source>
</evidence>
<accession>A0A094ZT24</accession>
<evidence type="ECO:0000313" key="2">
    <source>
        <dbReference type="Proteomes" id="UP000029448"/>
    </source>
</evidence>
<sequence>MPDTAEPTQGHSVGRSIGAAAQSPMERILLARRVCQAVAMRHMCYHLLAPWAGRVCVRSPVLAAGMSVPARPA</sequence>
<keyword evidence="2" id="KW-1185">Reference proteome</keyword>
<dbReference type="Proteomes" id="UP000029448">
    <property type="component" value="Unassembled WGS sequence"/>
</dbReference>
<gene>
    <name evidence="1" type="ORF">AtDm6_0942</name>
</gene>
<organism evidence="1 2">
    <name type="scientific">Acetobacter tropicalis</name>
    <dbReference type="NCBI Taxonomy" id="104102"/>
    <lineage>
        <taxon>Bacteria</taxon>
        <taxon>Pseudomonadati</taxon>
        <taxon>Pseudomonadota</taxon>
        <taxon>Alphaproteobacteria</taxon>
        <taxon>Acetobacterales</taxon>
        <taxon>Acetobacteraceae</taxon>
        <taxon>Acetobacter</taxon>
    </lineage>
</organism>
<proteinExistence type="predicted"/>
<reference evidence="1 2" key="1">
    <citation type="submission" date="2014-06" db="EMBL/GenBank/DDBJ databases">
        <title>Functional and comparative genomic analyses of the Drosophila gut microbiota identify candidate symbiosis factors.</title>
        <authorList>
            <person name="Newell P.D."/>
            <person name="Chaston J.M."/>
            <person name="Douglas A.E."/>
        </authorList>
    </citation>
    <scope>NUCLEOTIDE SEQUENCE [LARGE SCALE GENOMIC DNA]</scope>
    <source>
        <strain evidence="1 2">DmCS_006</strain>
    </source>
</reference>
<dbReference type="STRING" id="104102.AtDm6_0942"/>
<comment type="caution">
    <text evidence="1">The sequence shown here is derived from an EMBL/GenBank/DDBJ whole genome shotgun (WGS) entry which is preliminary data.</text>
</comment>
<dbReference type="AlphaFoldDB" id="A0A094ZT24"/>
<dbReference type="EMBL" id="JOKM01000021">
    <property type="protein sequence ID" value="KGB25261.1"/>
    <property type="molecule type" value="Genomic_DNA"/>
</dbReference>
<dbReference type="PATRIC" id="fig|104102.7.peg.936"/>
<name>A0A094ZT24_9PROT</name>